<dbReference type="InterPro" id="IPR020080">
    <property type="entry name" value="OM_adhesin/peptidase_omptin"/>
</dbReference>
<keyword evidence="3" id="KW-1134">Transmembrane beta strand</keyword>
<dbReference type="Proteomes" id="UP000226420">
    <property type="component" value="Unassembled WGS sequence"/>
</dbReference>
<organism evidence="12 13">
    <name type="scientific">Pragia fontium DSM 5563 = ATCC 49100</name>
    <dbReference type="NCBI Taxonomy" id="1122977"/>
    <lineage>
        <taxon>Bacteria</taxon>
        <taxon>Pseudomonadati</taxon>
        <taxon>Pseudomonadota</taxon>
        <taxon>Gammaproteobacteria</taxon>
        <taxon>Enterobacterales</taxon>
        <taxon>Budviciaceae</taxon>
        <taxon>Pragia</taxon>
    </lineage>
</organism>
<evidence type="ECO:0000256" key="4">
    <source>
        <dbReference type="ARBA" id="ARBA00022670"/>
    </source>
</evidence>
<dbReference type="InterPro" id="IPR053724">
    <property type="entry name" value="OMP_A26_sf"/>
</dbReference>
<evidence type="ECO:0000256" key="3">
    <source>
        <dbReference type="ARBA" id="ARBA00022452"/>
    </source>
</evidence>
<keyword evidence="10" id="KW-0998">Cell outer membrane</keyword>
<evidence type="ECO:0000256" key="1">
    <source>
        <dbReference type="ARBA" id="ARBA00004571"/>
    </source>
</evidence>
<comment type="similarity">
    <text evidence="2">Belongs to the peptidase A26 family.</text>
</comment>
<evidence type="ECO:0000256" key="6">
    <source>
        <dbReference type="ARBA" id="ARBA00022729"/>
    </source>
</evidence>
<evidence type="ECO:0000256" key="9">
    <source>
        <dbReference type="ARBA" id="ARBA00023136"/>
    </source>
</evidence>
<dbReference type="PIRSF" id="PIRSF001522">
    <property type="entry name" value="Peptidase_A26"/>
    <property type="match status" value="1"/>
</dbReference>
<keyword evidence="4" id="KW-0645">Protease</keyword>
<reference evidence="12 13" key="1">
    <citation type="submission" date="2016-10" db="EMBL/GenBank/DDBJ databases">
        <authorList>
            <person name="Varghese N."/>
            <person name="Submissions S."/>
        </authorList>
    </citation>
    <scope>NUCLEOTIDE SEQUENCE [LARGE SCALE GENOMIC DNA]</scope>
    <source>
        <strain evidence="12 13">DSM 5563</strain>
    </source>
</reference>
<dbReference type="GO" id="GO:0009279">
    <property type="term" value="C:cell outer membrane"/>
    <property type="evidence" value="ECO:0007669"/>
    <property type="project" value="UniProtKB-SubCell"/>
</dbReference>
<dbReference type="SUPFAM" id="SSF69917">
    <property type="entry name" value="OMPT-like"/>
    <property type="match status" value="1"/>
</dbReference>
<feature type="active site" evidence="11">
    <location>
        <position position="226"/>
    </location>
</feature>
<comment type="caution">
    <text evidence="12">The sequence shown here is derived from an EMBL/GenBank/DDBJ whole genome shotgun (WGS) entry which is preliminary data.</text>
</comment>
<evidence type="ECO:0000256" key="8">
    <source>
        <dbReference type="ARBA" id="ARBA00022801"/>
    </source>
</evidence>
<evidence type="ECO:0000313" key="12">
    <source>
        <dbReference type="EMBL" id="SFD42098.1"/>
    </source>
</evidence>
<dbReference type="GO" id="GO:0004190">
    <property type="term" value="F:aspartic-type endopeptidase activity"/>
    <property type="evidence" value="ECO:0007669"/>
    <property type="project" value="UniProtKB-KW"/>
</dbReference>
<protein>
    <submittedName>
        <fullName evidence="12">Omptin</fullName>
    </submittedName>
</protein>
<dbReference type="GO" id="GO:0006508">
    <property type="term" value="P:proteolysis"/>
    <property type="evidence" value="ECO:0007669"/>
    <property type="project" value="UniProtKB-KW"/>
</dbReference>
<accession>A0AAJ4WDJ4</accession>
<keyword evidence="5" id="KW-0812">Transmembrane</keyword>
<evidence type="ECO:0000256" key="7">
    <source>
        <dbReference type="ARBA" id="ARBA00022750"/>
    </source>
</evidence>
<sequence length="309" mass="34997">MRKLNIIVPIITIPFAFSALANSVYFTPEKISIGLSMGSLSGEAKERVYDPDDGGRKISQLNWKYKNAAIIKGNLEWDVMPWVSMGAGGWTTLGSRSGHMDDYDWESPEQERWTDHSSHPNTKLNYANQFDVNLAGWILNEPNYRLGLIAGYQQSKFSWTAKGGSFNYENGTDIGEFEPGVSVIGYSQKFKLPYVGLTSRYRYEKYEVNGVFKFSNWGKATDNDEHYLRTTTFKEKVKNQKFYSFSADAGYYVTNNVKVLVEGSWSRMLNAKGDTSMNDYGEGEQGSEKDSAGIEHSNYMVTAGFKYMF</sequence>
<dbReference type="InterPro" id="IPR000036">
    <property type="entry name" value="Peptidase_A26_omptin"/>
</dbReference>
<evidence type="ECO:0000256" key="2">
    <source>
        <dbReference type="ARBA" id="ARBA00006923"/>
    </source>
</evidence>
<feature type="active site" evidence="11">
    <location>
        <position position="224"/>
    </location>
</feature>
<dbReference type="Gene3D" id="2.40.128.90">
    <property type="entry name" value="OMPT-like"/>
    <property type="match status" value="1"/>
</dbReference>
<proteinExistence type="inferred from homology"/>
<gene>
    <name evidence="12" type="ORF">SAMN02745723_11738</name>
</gene>
<evidence type="ECO:0000256" key="5">
    <source>
        <dbReference type="ARBA" id="ARBA00022692"/>
    </source>
</evidence>
<evidence type="ECO:0000256" key="11">
    <source>
        <dbReference type="PIRSR" id="PIRSR001522-1"/>
    </source>
</evidence>
<dbReference type="InterPro" id="IPR020079">
    <property type="entry name" value="Peptidase_A26_CS"/>
</dbReference>
<keyword evidence="9" id="KW-0472">Membrane</keyword>
<evidence type="ECO:0000313" key="13">
    <source>
        <dbReference type="Proteomes" id="UP000226420"/>
    </source>
</evidence>
<keyword evidence="6" id="KW-0732">Signal</keyword>
<dbReference type="PROSITE" id="PS00834">
    <property type="entry name" value="OMPTIN_1"/>
    <property type="match status" value="1"/>
</dbReference>
<dbReference type="EMBL" id="FOLW01000017">
    <property type="protein sequence ID" value="SFD42098.1"/>
    <property type="molecule type" value="Genomic_DNA"/>
</dbReference>
<feature type="active site" evidence="11">
    <location>
        <position position="104"/>
    </location>
</feature>
<name>A0AAJ4WDJ4_9GAMM</name>
<keyword evidence="7" id="KW-0064">Aspartyl protease</keyword>
<keyword evidence="8" id="KW-0378">Hydrolase</keyword>
<feature type="active site" evidence="11">
    <location>
        <position position="102"/>
    </location>
</feature>
<evidence type="ECO:0000256" key="10">
    <source>
        <dbReference type="ARBA" id="ARBA00023237"/>
    </source>
</evidence>
<dbReference type="AlphaFoldDB" id="A0AAJ4WDJ4"/>
<comment type="subcellular location">
    <subcellularLocation>
        <location evidence="1">Cell outer membrane</location>
        <topology evidence="1">Multi-pass membrane protein</topology>
    </subcellularLocation>
</comment>
<dbReference type="Pfam" id="PF01278">
    <property type="entry name" value="Omptin"/>
    <property type="match status" value="1"/>
</dbReference>
<dbReference type="PRINTS" id="PR00482">
    <property type="entry name" value="OMPTIN"/>
</dbReference>